<accession>A0A7S3QJS7</accession>
<sequence>MVAMSRILRRSPVSIFSSLSGWKLFLAATTLLLLTRSFKLQTSSDNLSVFRSFTKESATIDLNKVCPSSANKINASNDHLPYPKIMELEEIYSILKYWYEFKCAKVNATHTGENPASCNFHSIGQHLLHHAIELKETLLTVQVGAMDGISNDPMFEMYGGRKQDHVGVQSFKDLRNWLPVMIEPVPTNFEALIETYTEKIAKTKNLGCAVPINAAVSYDSSEETCPFCHTNTSESAPKVCTDLPDWKKFQIGTLDCGYSKHYHKENFDLCIVQDPLPCSSITNLLAERFLSSENIGMVQIDIEGYEYILLEGFMKELPDHLLPPVIHFERKVMVAQDEIYPLQEGKKRLKIAEDLMKSKGYALHHEGEDLLAIRVSGFRASFDNVMS</sequence>
<protein>
    <recommendedName>
        <fullName evidence="2">Methyltransferase FkbM domain-containing protein</fullName>
    </recommendedName>
</protein>
<dbReference type="Gene3D" id="3.40.50.150">
    <property type="entry name" value="Vaccinia Virus protein VP39"/>
    <property type="match status" value="1"/>
</dbReference>
<evidence type="ECO:0008006" key="2">
    <source>
        <dbReference type="Google" id="ProtNLM"/>
    </source>
</evidence>
<name>A0A7S3QJS7_9STRA</name>
<dbReference type="SUPFAM" id="SSF53335">
    <property type="entry name" value="S-adenosyl-L-methionine-dependent methyltransferases"/>
    <property type="match status" value="1"/>
</dbReference>
<dbReference type="EMBL" id="HBIO01031658">
    <property type="protein sequence ID" value="CAE0479407.1"/>
    <property type="molecule type" value="Transcribed_RNA"/>
</dbReference>
<gene>
    <name evidence="1" type="ORF">CDEB00056_LOCUS24261</name>
</gene>
<evidence type="ECO:0000313" key="1">
    <source>
        <dbReference type="EMBL" id="CAE0479407.1"/>
    </source>
</evidence>
<dbReference type="AlphaFoldDB" id="A0A7S3QJS7"/>
<reference evidence="1" key="1">
    <citation type="submission" date="2021-01" db="EMBL/GenBank/DDBJ databases">
        <authorList>
            <person name="Corre E."/>
            <person name="Pelletier E."/>
            <person name="Niang G."/>
            <person name="Scheremetjew M."/>
            <person name="Finn R."/>
            <person name="Kale V."/>
            <person name="Holt S."/>
            <person name="Cochrane G."/>
            <person name="Meng A."/>
            <person name="Brown T."/>
            <person name="Cohen L."/>
        </authorList>
    </citation>
    <scope>NUCLEOTIDE SEQUENCE</scope>
    <source>
        <strain evidence="1">MM31A-1</strain>
    </source>
</reference>
<dbReference type="InterPro" id="IPR029063">
    <property type="entry name" value="SAM-dependent_MTases_sf"/>
</dbReference>
<organism evidence="1">
    <name type="scientific">Chaetoceros debilis</name>
    <dbReference type="NCBI Taxonomy" id="122233"/>
    <lineage>
        <taxon>Eukaryota</taxon>
        <taxon>Sar</taxon>
        <taxon>Stramenopiles</taxon>
        <taxon>Ochrophyta</taxon>
        <taxon>Bacillariophyta</taxon>
        <taxon>Coscinodiscophyceae</taxon>
        <taxon>Chaetocerotophycidae</taxon>
        <taxon>Chaetocerotales</taxon>
        <taxon>Chaetocerotaceae</taxon>
        <taxon>Chaetoceros</taxon>
    </lineage>
</organism>
<proteinExistence type="predicted"/>